<organism evidence="2 3">
    <name type="scientific">Protopolystoma xenopodis</name>
    <dbReference type="NCBI Taxonomy" id="117903"/>
    <lineage>
        <taxon>Eukaryota</taxon>
        <taxon>Metazoa</taxon>
        <taxon>Spiralia</taxon>
        <taxon>Lophotrochozoa</taxon>
        <taxon>Platyhelminthes</taxon>
        <taxon>Monogenea</taxon>
        <taxon>Polyopisthocotylea</taxon>
        <taxon>Polystomatidea</taxon>
        <taxon>Polystomatidae</taxon>
        <taxon>Protopolystoma</taxon>
    </lineage>
</organism>
<evidence type="ECO:0000256" key="1">
    <source>
        <dbReference type="SAM" id="MobiDB-lite"/>
    </source>
</evidence>
<name>A0A3S5BM98_9PLAT</name>
<feature type="region of interest" description="Disordered" evidence="1">
    <location>
        <begin position="165"/>
        <end position="186"/>
    </location>
</feature>
<feature type="compositionally biased region" description="Acidic residues" evidence="1">
    <location>
        <begin position="173"/>
        <end position="186"/>
    </location>
</feature>
<keyword evidence="3" id="KW-1185">Reference proteome</keyword>
<gene>
    <name evidence="2" type="ORF">PXEA_LOCUS2566</name>
</gene>
<dbReference type="AlphaFoldDB" id="A0A3S5BM98"/>
<reference evidence="2" key="1">
    <citation type="submission" date="2018-11" db="EMBL/GenBank/DDBJ databases">
        <authorList>
            <consortium name="Pathogen Informatics"/>
        </authorList>
    </citation>
    <scope>NUCLEOTIDE SEQUENCE</scope>
</reference>
<proteinExistence type="predicted"/>
<evidence type="ECO:0000313" key="3">
    <source>
        <dbReference type="Proteomes" id="UP000784294"/>
    </source>
</evidence>
<dbReference type="Proteomes" id="UP000784294">
    <property type="component" value="Unassembled WGS sequence"/>
</dbReference>
<dbReference type="EMBL" id="CAAALY010005526">
    <property type="protein sequence ID" value="VEL09126.1"/>
    <property type="molecule type" value="Genomic_DNA"/>
</dbReference>
<evidence type="ECO:0000313" key="2">
    <source>
        <dbReference type="EMBL" id="VEL09126.1"/>
    </source>
</evidence>
<sequence length="329" mass="35312">MSTRGTGARIPGAAALVTPIPNRGHDGLASTIEAPVSATPISISSSHSAESASNCPDAILSVGLAKESKSHSIDSLATAATRLAAASGTAVANVDATDGSGKNAPHDVSLDELRSLDGFDEDDNDEDFFDAEETMADFFVTLPRSAEEALAEAAREREFRALAGAKGMRDNDASGDEEDDDELDEDVEAGQEAGDMMDHIMHSNEQRSRHRCLREPIPIGIDISKEYESDVGDASSSSSAISDWRGGFVTGTGAVGGIGLASEGRGGSELRRRSQHRLREVHVVQKRGKRSKPDRLVGMHVRLLFNYANECFIWDLINVYNNKITFFYI</sequence>
<protein>
    <submittedName>
        <fullName evidence="2">Uncharacterized protein</fullName>
    </submittedName>
</protein>
<comment type="caution">
    <text evidence="2">The sequence shown here is derived from an EMBL/GenBank/DDBJ whole genome shotgun (WGS) entry which is preliminary data.</text>
</comment>
<accession>A0A3S5BM98</accession>